<evidence type="ECO:0000313" key="3">
    <source>
        <dbReference type="Proteomes" id="UP000216442"/>
    </source>
</evidence>
<evidence type="ECO:0000256" key="1">
    <source>
        <dbReference type="SAM" id="Phobius"/>
    </source>
</evidence>
<feature type="transmembrane region" description="Helical" evidence="1">
    <location>
        <begin position="20"/>
        <end position="39"/>
    </location>
</feature>
<sequence length="256" mass="29365">MPKVDTVGDNYYKPLEQAEAVGAGLFWVVSILSIAALFVDKATYPLAYDILQIVFIVCVLLFFFQGQIQKLYLFPRAEDKRRQELLSNSYSVALTHEETVGYYNNDQTNPLKRLAASVMESAFFTREIVRMMLVGQRTKTVGYLVIYLVAVLNRSTNLEVLAVAAQAVFSEDIIARWLRMEWLRIRSEQVFDNLNRLFTGKQAFSRPAAQSQAIDLFSFYETTKSTAAILLSSRLFHKHNARLTREWEQIRGRLGI</sequence>
<keyword evidence="1" id="KW-1133">Transmembrane helix</keyword>
<evidence type="ECO:0000313" key="2">
    <source>
        <dbReference type="EMBL" id="PAQ06564.1"/>
    </source>
</evidence>
<keyword evidence="1" id="KW-0472">Membrane</keyword>
<dbReference type="EMBL" id="NPKJ01000066">
    <property type="protein sequence ID" value="PAQ06564.1"/>
    <property type="molecule type" value="Genomic_DNA"/>
</dbReference>
<proteinExistence type="predicted"/>
<keyword evidence="1" id="KW-0812">Transmembrane</keyword>
<keyword evidence="3" id="KW-1185">Reference proteome</keyword>
<dbReference type="RefSeq" id="WP_095495217.1">
    <property type="nucleotide sequence ID" value="NZ_NPKJ01000066.1"/>
</dbReference>
<organism evidence="2 3">
    <name type="scientific">Mesorhizobium temperatum</name>
    <dbReference type="NCBI Taxonomy" id="241416"/>
    <lineage>
        <taxon>Bacteria</taxon>
        <taxon>Pseudomonadati</taxon>
        <taxon>Pseudomonadota</taxon>
        <taxon>Alphaproteobacteria</taxon>
        <taxon>Hyphomicrobiales</taxon>
        <taxon>Phyllobacteriaceae</taxon>
        <taxon>Mesorhizobium</taxon>
    </lineage>
</organism>
<name>A0A271LEM4_9HYPH</name>
<dbReference type="Proteomes" id="UP000216442">
    <property type="component" value="Unassembled WGS sequence"/>
</dbReference>
<dbReference type="OrthoDB" id="8097020at2"/>
<gene>
    <name evidence="2" type="ORF">CIT26_25905</name>
</gene>
<dbReference type="AlphaFoldDB" id="A0A271LEM4"/>
<feature type="transmembrane region" description="Helical" evidence="1">
    <location>
        <begin position="46"/>
        <end position="64"/>
    </location>
</feature>
<accession>A0A271LEM4</accession>
<comment type="caution">
    <text evidence="2">The sequence shown here is derived from an EMBL/GenBank/DDBJ whole genome shotgun (WGS) entry which is preliminary data.</text>
</comment>
<reference evidence="2 3" key="1">
    <citation type="submission" date="2017-08" db="EMBL/GenBank/DDBJ databases">
        <title>Mesorhizobium wenxinae sp. nov., a novel rhizobial species isolated from root nodules of chickpea (Cicer arietinum L.).</title>
        <authorList>
            <person name="Zhang J."/>
        </authorList>
    </citation>
    <scope>NUCLEOTIDE SEQUENCE [LARGE SCALE GENOMIC DNA]</scope>
    <source>
        <strain evidence="2 3">SDW018</strain>
    </source>
</reference>
<protein>
    <submittedName>
        <fullName evidence="2">Uncharacterized protein</fullName>
    </submittedName>
</protein>